<dbReference type="Proteomes" id="UP000036045">
    <property type="component" value="Unassembled WGS sequence"/>
</dbReference>
<dbReference type="GO" id="GO:0016747">
    <property type="term" value="F:acyltransferase activity, transferring groups other than amino-acyl groups"/>
    <property type="evidence" value="ECO:0007669"/>
    <property type="project" value="InterPro"/>
</dbReference>
<organism evidence="4 5">
    <name type="scientific">Niallia circulans</name>
    <name type="common">Bacillus circulans</name>
    <dbReference type="NCBI Taxonomy" id="1397"/>
    <lineage>
        <taxon>Bacteria</taxon>
        <taxon>Bacillati</taxon>
        <taxon>Bacillota</taxon>
        <taxon>Bacilli</taxon>
        <taxon>Bacillales</taxon>
        <taxon>Bacillaceae</taxon>
        <taxon>Niallia</taxon>
    </lineage>
</organism>
<proteinExistence type="predicted"/>
<dbReference type="OrthoDB" id="9804948at2"/>
<name>A0A0J1IMK4_NIACI</name>
<dbReference type="GeneID" id="56350289"/>
<evidence type="ECO:0000256" key="2">
    <source>
        <dbReference type="ARBA" id="ARBA00023315"/>
    </source>
</evidence>
<dbReference type="PATRIC" id="fig|1397.4.peg.3912"/>
<keyword evidence="1 4" id="KW-0808">Transferase</keyword>
<dbReference type="CDD" id="cd04301">
    <property type="entry name" value="NAT_SF"/>
    <property type="match status" value="1"/>
</dbReference>
<dbReference type="Pfam" id="PF13527">
    <property type="entry name" value="Acetyltransf_9"/>
    <property type="match status" value="1"/>
</dbReference>
<sequence>MAKYQLISDYKHIETYKESFNELAQKVFGIDFSKWDENGCWNDNYICYSFIYREQVIANASINKMTVVCNGIEYKAIQVGTVMTHPEFRNQGLSKKLLNHIIEKHENEIDFIYLFANETVLNFYPKFGFEKVQESSFSLCIADLKKQTVPTKTIRQLDIENLSDLLLMKEFAKKRTSISTKLAVENNEQLLMFYFLQVFNDAIFYIEEEDVIVLFKKEDEQLHIYDVISRKEVELETIINYLISDEIKRIHFYFTPNDKIKNIDTKFITASNDTLFVRPLLKALPNHFLFPLTSHA</sequence>
<evidence type="ECO:0000256" key="1">
    <source>
        <dbReference type="ARBA" id="ARBA00022679"/>
    </source>
</evidence>
<dbReference type="InterPro" id="IPR000182">
    <property type="entry name" value="GNAT_dom"/>
</dbReference>
<dbReference type="InterPro" id="IPR016181">
    <property type="entry name" value="Acyl_CoA_acyltransferase"/>
</dbReference>
<dbReference type="PROSITE" id="PS51186">
    <property type="entry name" value="GNAT"/>
    <property type="match status" value="1"/>
</dbReference>
<dbReference type="PANTHER" id="PTHR43420">
    <property type="entry name" value="ACETYLTRANSFERASE"/>
    <property type="match status" value="1"/>
</dbReference>
<comment type="caution">
    <text evidence="4">The sequence shown here is derived from an EMBL/GenBank/DDBJ whole genome shotgun (WGS) entry which is preliminary data.</text>
</comment>
<dbReference type="Gene3D" id="3.40.630.30">
    <property type="match status" value="1"/>
</dbReference>
<accession>A0A0J1IMK4</accession>
<dbReference type="RefSeq" id="WP_047941083.1">
    <property type="nucleotide sequence ID" value="NZ_CP053989.1"/>
</dbReference>
<evidence type="ECO:0000313" key="4">
    <source>
        <dbReference type="EMBL" id="KLV27123.1"/>
    </source>
</evidence>
<reference evidence="4 5" key="1">
    <citation type="submission" date="2015-05" db="EMBL/GenBank/DDBJ databases">
        <title>Whole genome sequence and identification of bacterial endophytes from Costus igneus.</title>
        <authorList>
            <person name="Lee Y.P."/>
            <person name="Gan H.M."/>
            <person name="Eng W."/>
            <person name="Wheatley M.S."/>
            <person name="Caraballo A."/>
            <person name="Polter S."/>
            <person name="Savka M.A."/>
            <person name="Hudson A.O."/>
        </authorList>
    </citation>
    <scope>NUCLEOTIDE SEQUENCE [LARGE SCALE GENOMIC DNA]</scope>
    <source>
        <strain evidence="4 5">RIT379</strain>
    </source>
</reference>
<gene>
    <name evidence="4" type="ORF">ABW02_06225</name>
</gene>
<evidence type="ECO:0000259" key="3">
    <source>
        <dbReference type="PROSITE" id="PS51186"/>
    </source>
</evidence>
<dbReference type="SUPFAM" id="SSF55729">
    <property type="entry name" value="Acyl-CoA N-acyltransferases (Nat)"/>
    <property type="match status" value="1"/>
</dbReference>
<evidence type="ECO:0000313" key="5">
    <source>
        <dbReference type="Proteomes" id="UP000036045"/>
    </source>
</evidence>
<protein>
    <submittedName>
        <fullName evidence="4">GNAT family acetyltransferase</fullName>
    </submittedName>
</protein>
<keyword evidence="2" id="KW-0012">Acyltransferase</keyword>
<dbReference type="EMBL" id="LDPH01000004">
    <property type="protein sequence ID" value="KLV27123.1"/>
    <property type="molecule type" value="Genomic_DNA"/>
</dbReference>
<dbReference type="InterPro" id="IPR050680">
    <property type="entry name" value="YpeA/RimI_acetyltransf"/>
</dbReference>
<keyword evidence="5" id="KW-1185">Reference proteome</keyword>
<dbReference type="AlphaFoldDB" id="A0A0J1IMK4"/>
<feature type="domain" description="N-acetyltransferase" evidence="3">
    <location>
        <begin position="5"/>
        <end position="150"/>
    </location>
</feature>
<dbReference type="PANTHER" id="PTHR43420:SF31">
    <property type="entry name" value="ACETYLTRANSFERASE"/>
    <property type="match status" value="1"/>
</dbReference>